<feature type="chain" id="PRO_5042149593" description="Secreted protein" evidence="1">
    <location>
        <begin position="24"/>
        <end position="116"/>
    </location>
</feature>
<evidence type="ECO:0008006" key="4">
    <source>
        <dbReference type="Google" id="ProtNLM"/>
    </source>
</evidence>
<dbReference type="Proteomes" id="UP001230504">
    <property type="component" value="Unassembled WGS sequence"/>
</dbReference>
<reference evidence="2" key="1">
    <citation type="submission" date="2021-06" db="EMBL/GenBank/DDBJ databases">
        <title>Comparative genomics, transcriptomics and evolutionary studies reveal genomic signatures of adaptation to plant cell wall in hemibiotrophic fungi.</title>
        <authorList>
            <consortium name="DOE Joint Genome Institute"/>
            <person name="Baroncelli R."/>
            <person name="Diaz J.F."/>
            <person name="Benocci T."/>
            <person name="Peng M."/>
            <person name="Battaglia E."/>
            <person name="Haridas S."/>
            <person name="Andreopoulos W."/>
            <person name="Labutti K."/>
            <person name="Pangilinan J."/>
            <person name="Floch G.L."/>
            <person name="Makela M.R."/>
            <person name="Henrissat B."/>
            <person name="Grigoriev I.V."/>
            <person name="Crouch J.A."/>
            <person name="De Vries R.P."/>
            <person name="Sukno S.A."/>
            <person name="Thon M.R."/>
        </authorList>
    </citation>
    <scope>NUCLEOTIDE SEQUENCE</scope>
    <source>
        <strain evidence="2">CBS 125086</strain>
    </source>
</reference>
<protein>
    <recommendedName>
        <fullName evidence="4">Secreted protein</fullName>
    </recommendedName>
</protein>
<dbReference type="AlphaFoldDB" id="A0AAD8PLS8"/>
<keyword evidence="3" id="KW-1185">Reference proteome</keyword>
<sequence>MLKHSILFSVIAGATVIARPVMALTMPSVGESEKAAEDVQRRAETGVDMQDACGREYGSDWNAIQNGSGCNDWACVSTTTRQQLGLNIDLYCYEKVGVRSYASCNSGAWSWKCKTY</sequence>
<comment type="caution">
    <text evidence="2">The sequence shown here is derived from an EMBL/GenBank/DDBJ whole genome shotgun (WGS) entry which is preliminary data.</text>
</comment>
<dbReference type="GeneID" id="85446264"/>
<evidence type="ECO:0000313" key="2">
    <source>
        <dbReference type="EMBL" id="KAK1569664.1"/>
    </source>
</evidence>
<dbReference type="RefSeq" id="XP_060407873.1">
    <property type="nucleotide sequence ID" value="XM_060562024.1"/>
</dbReference>
<accession>A0AAD8PLS8</accession>
<dbReference type="EMBL" id="JAHLJV010000126">
    <property type="protein sequence ID" value="KAK1569664.1"/>
    <property type="molecule type" value="Genomic_DNA"/>
</dbReference>
<gene>
    <name evidence="2" type="ORF">LY79DRAFT_618667</name>
</gene>
<keyword evidence="1" id="KW-0732">Signal</keyword>
<proteinExistence type="predicted"/>
<organism evidence="2 3">
    <name type="scientific">Colletotrichum navitas</name>
    <dbReference type="NCBI Taxonomy" id="681940"/>
    <lineage>
        <taxon>Eukaryota</taxon>
        <taxon>Fungi</taxon>
        <taxon>Dikarya</taxon>
        <taxon>Ascomycota</taxon>
        <taxon>Pezizomycotina</taxon>
        <taxon>Sordariomycetes</taxon>
        <taxon>Hypocreomycetidae</taxon>
        <taxon>Glomerellales</taxon>
        <taxon>Glomerellaceae</taxon>
        <taxon>Colletotrichum</taxon>
        <taxon>Colletotrichum graminicola species complex</taxon>
    </lineage>
</organism>
<name>A0AAD8PLS8_9PEZI</name>
<evidence type="ECO:0000256" key="1">
    <source>
        <dbReference type="SAM" id="SignalP"/>
    </source>
</evidence>
<evidence type="ECO:0000313" key="3">
    <source>
        <dbReference type="Proteomes" id="UP001230504"/>
    </source>
</evidence>
<feature type="signal peptide" evidence="1">
    <location>
        <begin position="1"/>
        <end position="23"/>
    </location>
</feature>